<protein>
    <recommendedName>
        <fullName evidence="2">Nitrogen regulatory protein P-II</fullName>
    </recommendedName>
</protein>
<dbReference type="EMBL" id="VSSQ01000561">
    <property type="protein sequence ID" value="MPL97538.1"/>
    <property type="molecule type" value="Genomic_DNA"/>
</dbReference>
<accession>A0A644W1T0</accession>
<evidence type="ECO:0000313" key="1">
    <source>
        <dbReference type="EMBL" id="MPL97538.1"/>
    </source>
</evidence>
<dbReference type="InterPro" id="IPR011322">
    <property type="entry name" value="N-reg_PII-like_a/b"/>
</dbReference>
<dbReference type="AlphaFoldDB" id="A0A644W1T0"/>
<dbReference type="PROSITE" id="PS51343">
    <property type="entry name" value="PII_GLNB_DOM"/>
    <property type="match status" value="1"/>
</dbReference>
<evidence type="ECO:0008006" key="2">
    <source>
        <dbReference type="Google" id="ProtNLM"/>
    </source>
</evidence>
<comment type="caution">
    <text evidence="1">The sequence shown here is derived from an EMBL/GenBank/DDBJ whole genome shotgun (WGS) entry which is preliminary data.</text>
</comment>
<organism evidence="1">
    <name type="scientific">bioreactor metagenome</name>
    <dbReference type="NCBI Taxonomy" id="1076179"/>
    <lineage>
        <taxon>unclassified sequences</taxon>
        <taxon>metagenomes</taxon>
        <taxon>ecological metagenomes</taxon>
    </lineage>
</organism>
<dbReference type="Pfam" id="PF00543">
    <property type="entry name" value="P-II"/>
    <property type="match status" value="1"/>
</dbReference>
<sequence>MKSIFITFDQAYYEQIMSILRGNNIRGFTSWTEVQGRGTKTGDPHLGSHAWPSLNSAIITIVEDKKVKQVLEDLKALDQTSELMGLRAFVWNIEDMI</sequence>
<name>A0A644W1T0_9ZZZZ</name>
<reference evidence="1" key="1">
    <citation type="submission" date="2019-08" db="EMBL/GenBank/DDBJ databases">
        <authorList>
            <person name="Kucharzyk K."/>
            <person name="Murdoch R.W."/>
            <person name="Higgins S."/>
            <person name="Loffler F."/>
        </authorList>
    </citation>
    <scope>NUCLEOTIDE SEQUENCE</scope>
</reference>
<gene>
    <name evidence="1" type="ORF">SDC9_43729</name>
</gene>
<dbReference type="SUPFAM" id="SSF54913">
    <property type="entry name" value="GlnB-like"/>
    <property type="match status" value="1"/>
</dbReference>
<dbReference type="GO" id="GO:0006808">
    <property type="term" value="P:regulation of nitrogen utilization"/>
    <property type="evidence" value="ECO:0007669"/>
    <property type="project" value="InterPro"/>
</dbReference>
<dbReference type="InterPro" id="IPR002187">
    <property type="entry name" value="N-reg_PII"/>
</dbReference>
<dbReference type="Gene3D" id="3.30.70.120">
    <property type="match status" value="1"/>
</dbReference>
<dbReference type="InterPro" id="IPR015867">
    <property type="entry name" value="N-reg_PII/ATP_PRibTrfase_C"/>
</dbReference>
<proteinExistence type="predicted"/>
<dbReference type="NCBIfam" id="NF045581">
    <property type="entry name" value="PG0541_fam"/>
    <property type="match status" value="1"/>
</dbReference>
<dbReference type="GO" id="GO:0030234">
    <property type="term" value="F:enzyme regulator activity"/>
    <property type="evidence" value="ECO:0007669"/>
    <property type="project" value="InterPro"/>
</dbReference>